<dbReference type="EMBL" id="CP159307">
    <property type="protein sequence ID" value="XCH33139.1"/>
    <property type="molecule type" value="Genomic_DNA"/>
</dbReference>
<evidence type="ECO:0000256" key="5">
    <source>
        <dbReference type="SAM" id="SignalP"/>
    </source>
</evidence>
<keyword evidence="2 4" id="KW-0479">Metal-binding</keyword>
<dbReference type="InterPro" id="IPR036909">
    <property type="entry name" value="Cyt_c-like_dom_sf"/>
</dbReference>
<dbReference type="PROSITE" id="PS51007">
    <property type="entry name" value="CYTC"/>
    <property type="match status" value="1"/>
</dbReference>
<evidence type="ECO:0000259" key="6">
    <source>
        <dbReference type="PROSITE" id="PS51007"/>
    </source>
</evidence>
<protein>
    <submittedName>
        <fullName evidence="7">Cytochrome c</fullName>
    </submittedName>
</protein>
<organism evidence="7">
    <name type="scientific">Dehalogenimonas sp. 4OHTPN</name>
    <dbReference type="NCBI Taxonomy" id="3166643"/>
    <lineage>
        <taxon>Bacteria</taxon>
        <taxon>Bacillati</taxon>
        <taxon>Chloroflexota</taxon>
        <taxon>Dehalococcoidia</taxon>
        <taxon>Dehalococcoidales</taxon>
        <taxon>Dehalococcoidaceae</taxon>
        <taxon>Dehalogenimonas</taxon>
    </lineage>
</organism>
<reference evidence="7" key="1">
    <citation type="submission" date="2024-06" db="EMBL/GenBank/DDBJ databases">
        <title>A Novel Isolate, Dehalogenimonas sp. Strain 4OHTPN, Dechlorinates Aromatic 4 Hydroxy chlorothalonil by a Novel Reductive Dehalogenase.</title>
        <authorList>
            <person name="Liu G."/>
        </authorList>
    </citation>
    <scope>NUCLEOTIDE SEQUENCE</scope>
    <source>
        <strain evidence="7">4OHTPN</strain>
    </source>
</reference>
<accession>A0AAU8G8F5</accession>
<feature type="chain" id="PRO_5043885377" evidence="5">
    <location>
        <begin position="24"/>
        <end position="102"/>
    </location>
</feature>
<dbReference type="SUPFAM" id="SSF46626">
    <property type="entry name" value="Cytochrome c"/>
    <property type="match status" value="1"/>
</dbReference>
<keyword evidence="3 4" id="KW-0408">Iron</keyword>
<dbReference type="AlphaFoldDB" id="A0AAU8G8F5"/>
<dbReference type="Pfam" id="PF13442">
    <property type="entry name" value="Cytochrome_CBB3"/>
    <property type="match status" value="1"/>
</dbReference>
<evidence type="ECO:0000313" key="7">
    <source>
        <dbReference type="EMBL" id="XCH33139.1"/>
    </source>
</evidence>
<proteinExistence type="predicted"/>
<feature type="signal peptide" evidence="5">
    <location>
        <begin position="1"/>
        <end position="23"/>
    </location>
</feature>
<dbReference type="RefSeq" id="WP_353714387.1">
    <property type="nucleotide sequence ID" value="NZ_CP159307.1"/>
</dbReference>
<dbReference type="GO" id="GO:0020037">
    <property type="term" value="F:heme binding"/>
    <property type="evidence" value="ECO:0007669"/>
    <property type="project" value="InterPro"/>
</dbReference>
<dbReference type="GO" id="GO:0009055">
    <property type="term" value="F:electron transfer activity"/>
    <property type="evidence" value="ECO:0007669"/>
    <property type="project" value="InterPro"/>
</dbReference>
<dbReference type="GO" id="GO:0046872">
    <property type="term" value="F:metal ion binding"/>
    <property type="evidence" value="ECO:0007669"/>
    <property type="project" value="UniProtKB-KW"/>
</dbReference>
<keyword evidence="5" id="KW-0732">Signal</keyword>
<keyword evidence="1 4" id="KW-0349">Heme</keyword>
<evidence type="ECO:0000256" key="3">
    <source>
        <dbReference type="ARBA" id="ARBA00023004"/>
    </source>
</evidence>
<dbReference type="PROSITE" id="PS51257">
    <property type="entry name" value="PROKAR_LIPOPROTEIN"/>
    <property type="match status" value="1"/>
</dbReference>
<gene>
    <name evidence="7" type="ORF">ABV300_08305</name>
</gene>
<sequence length="102" mass="10423">MRLKATGILATAAAVIIASMLSACVPDTVSPAELTSASQIFANDCASCHGSNRAGDRGPDITPSALTDFSSASLASFLTDHKTAKNLTSAQVSLLADWLKSP</sequence>
<evidence type="ECO:0000256" key="1">
    <source>
        <dbReference type="ARBA" id="ARBA00022617"/>
    </source>
</evidence>
<evidence type="ECO:0000256" key="4">
    <source>
        <dbReference type="PROSITE-ProRule" id="PRU00433"/>
    </source>
</evidence>
<dbReference type="Gene3D" id="1.10.760.10">
    <property type="entry name" value="Cytochrome c-like domain"/>
    <property type="match status" value="1"/>
</dbReference>
<dbReference type="InterPro" id="IPR009056">
    <property type="entry name" value="Cyt_c-like_dom"/>
</dbReference>
<feature type="domain" description="Cytochrome c" evidence="6">
    <location>
        <begin position="32"/>
        <end position="102"/>
    </location>
</feature>
<evidence type="ECO:0000256" key="2">
    <source>
        <dbReference type="ARBA" id="ARBA00022723"/>
    </source>
</evidence>
<name>A0AAU8G8F5_9CHLR</name>